<organism evidence="1 2">
    <name type="scientific">Colletotrichum paranaense</name>
    <dbReference type="NCBI Taxonomy" id="1914294"/>
    <lineage>
        <taxon>Eukaryota</taxon>
        <taxon>Fungi</taxon>
        <taxon>Dikarya</taxon>
        <taxon>Ascomycota</taxon>
        <taxon>Pezizomycotina</taxon>
        <taxon>Sordariomycetes</taxon>
        <taxon>Hypocreomycetidae</taxon>
        <taxon>Glomerellales</taxon>
        <taxon>Glomerellaceae</taxon>
        <taxon>Colletotrichum</taxon>
        <taxon>Colletotrichum acutatum species complex</taxon>
    </lineage>
</organism>
<name>A0ABQ9SSB8_9PEZI</name>
<dbReference type="EMBL" id="MOPA01000004">
    <property type="protein sequence ID" value="KAK1542414.1"/>
    <property type="molecule type" value="Genomic_DNA"/>
</dbReference>
<protein>
    <submittedName>
        <fullName evidence="1">Uncharacterized protein</fullName>
    </submittedName>
</protein>
<dbReference type="RefSeq" id="XP_060351543.1">
    <property type="nucleotide sequence ID" value="XM_060490077.1"/>
</dbReference>
<evidence type="ECO:0000313" key="2">
    <source>
        <dbReference type="Proteomes" id="UP001241169"/>
    </source>
</evidence>
<comment type="caution">
    <text evidence="1">The sequence shown here is derived from an EMBL/GenBank/DDBJ whole genome shotgun (WGS) entry which is preliminary data.</text>
</comment>
<keyword evidence="2" id="KW-1185">Reference proteome</keyword>
<dbReference type="Proteomes" id="UP001241169">
    <property type="component" value="Unassembled WGS sequence"/>
</dbReference>
<dbReference type="GeneID" id="85373976"/>
<sequence>MAKRSCEHGAAGEAEWLRHLVVDLQARSGIIHDAWRGSMMRPELQFHLFSDQHPPESLLGSIRGEQRRGTQQRIAEDAEGRMVGHERSICDCGCGCGCDCENATAEGKRSKGRERGRKKQ</sequence>
<reference evidence="1 2" key="1">
    <citation type="submission" date="2016-10" db="EMBL/GenBank/DDBJ databases">
        <title>The genome sequence of Colletotrichum fioriniae PJ7.</title>
        <authorList>
            <person name="Baroncelli R."/>
        </authorList>
    </citation>
    <scope>NUCLEOTIDE SEQUENCE [LARGE SCALE GENOMIC DNA]</scope>
    <source>
        <strain evidence="1 2">IMI 384185</strain>
    </source>
</reference>
<gene>
    <name evidence="1" type="ORF">CPAR01_05801</name>
</gene>
<accession>A0ABQ9SSB8</accession>
<evidence type="ECO:0000313" key="1">
    <source>
        <dbReference type="EMBL" id="KAK1542414.1"/>
    </source>
</evidence>
<proteinExistence type="predicted"/>